<proteinExistence type="predicted"/>
<evidence type="ECO:0000313" key="1">
    <source>
        <dbReference type="EMBL" id="AZN71206.1"/>
    </source>
</evidence>
<dbReference type="EMBL" id="CP032509">
    <property type="protein sequence ID" value="AZN71206.1"/>
    <property type="molecule type" value="Genomic_DNA"/>
</dbReference>
<name>A0A3Q8XMZ3_9HYPH</name>
<dbReference type="RefSeq" id="WP_126009266.1">
    <property type="nucleotide sequence ID" value="NZ_CP032509.1"/>
</dbReference>
<dbReference type="AlphaFoldDB" id="A0A3Q8XMZ3"/>
<sequence length="82" mass="8887">MPDKTLFIVQQFEKQGKKLVQGRQMELPSAEQAIARADRDAGRFAGVIAVAQTVDTETGEVLDDPVILAHHGELPTGMIGED</sequence>
<dbReference type="Proteomes" id="UP000268192">
    <property type="component" value="Chromosome"/>
</dbReference>
<dbReference type="KEGG" id="abaw:D5400_07920"/>
<protein>
    <submittedName>
        <fullName evidence="1">Uncharacterized protein</fullName>
    </submittedName>
</protein>
<evidence type="ECO:0000313" key="2">
    <source>
        <dbReference type="Proteomes" id="UP000268192"/>
    </source>
</evidence>
<reference evidence="1 2" key="1">
    <citation type="submission" date="2018-09" db="EMBL/GenBank/DDBJ databases">
        <title>Marinorhizobium profundi gen. nov., sp. nov., isolated from a deep-sea sediment sample from the New Britain Trench and proposal of Marinorhizobiaceae fam. nov. in the order Rhizobiales of the class Alphaproteobacteria.</title>
        <authorList>
            <person name="Cao J."/>
        </authorList>
    </citation>
    <scope>NUCLEOTIDE SEQUENCE [LARGE SCALE GENOMIC DNA]</scope>
    <source>
        <strain evidence="1 2">WS11</strain>
    </source>
</reference>
<dbReference type="OrthoDB" id="7190345at2"/>
<gene>
    <name evidence="1" type="ORF">D5400_07920</name>
</gene>
<accession>A0A3Q8XMZ3</accession>
<keyword evidence="2" id="KW-1185">Reference proteome</keyword>
<organism evidence="1 2">
    <name type="scientific">Georhizobium profundi</name>
    <dbReference type="NCBI Taxonomy" id="2341112"/>
    <lineage>
        <taxon>Bacteria</taxon>
        <taxon>Pseudomonadati</taxon>
        <taxon>Pseudomonadota</taxon>
        <taxon>Alphaproteobacteria</taxon>
        <taxon>Hyphomicrobiales</taxon>
        <taxon>Rhizobiaceae</taxon>
        <taxon>Georhizobium</taxon>
    </lineage>
</organism>